<dbReference type="Proteomes" id="UP000054783">
    <property type="component" value="Unassembled WGS sequence"/>
</dbReference>
<keyword evidence="2" id="KW-1185">Reference proteome</keyword>
<evidence type="ECO:0000313" key="2">
    <source>
        <dbReference type="Proteomes" id="UP000054783"/>
    </source>
</evidence>
<protein>
    <submittedName>
        <fullName evidence="1">Uncharacterized protein</fullName>
    </submittedName>
</protein>
<evidence type="ECO:0000313" key="1">
    <source>
        <dbReference type="EMBL" id="KRY08468.1"/>
    </source>
</evidence>
<accession>A0A0V0Z7N1</accession>
<dbReference type="AlphaFoldDB" id="A0A0V0Z7N1"/>
<name>A0A0V0Z7N1_9BILA</name>
<dbReference type="EMBL" id="JYDQ01000332">
    <property type="protein sequence ID" value="KRY08468.1"/>
    <property type="molecule type" value="Genomic_DNA"/>
</dbReference>
<proteinExistence type="predicted"/>
<sequence length="110" mass="12795">MEIEKEIPGGCLFLQLLARPDVQQRIKNTNTQINTVQVYHILKAARTLRITRAQFKETFLIFDKKKVWLVDVPGKNDQPEKFQMLFHVPKVDGYADSREGIKLTLIVEEL</sequence>
<gene>
    <name evidence="1" type="ORF">T12_10067</name>
</gene>
<reference evidence="1 2" key="1">
    <citation type="submission" date="2015-01" db="EMBL/GenBank/DDBJ databases">
        <title>Evolution of Trichinella species and genotypes.</title>
        <authorList>
            <person name="Korhonen P.K."/>
            <person name="Edoardo P."/>
            <person name="Giuseppe L.R."/>
            <person name="Gasser R.B."/>
        </authorList>
    </citation>
    <scope>NUCLEOTIDE SEQUENCE [LARGE SCALE GENOMIC DNA]</scope>
    <source>
        <strain evidence="1">ISS2496</strain>
    </source>
</reference>
<organism evidence="1 2">
    <name type="scientific">Trichinella patagoniensis</name>
    <dbReference type="NCBI Taxonomy" id="990121"/>
    <lineage>
        <taxon>Eukaryota</taxon>
        <taxon>Metazoa</taxon>
        <taxon>Ecdysozoa</taxon>
        <taxon>Nematoda</taxon>
        <taxon>Enoplea</taxon>
        <taxon>Dorylaimia</taxon>
        <taxon>Trichinellida</taxon>
        <taxon>Trichinellidae</taxon>
        <taxon>Trichinella</taxon>
    </lineage>
</organism>
<comment type="caution">
    <text evidence="1">The sequence shown here is derived from an EMBL/GenBank/DDBJ whole genome shotgun (WGS) entry which is preliminary data.</text>
</comment>